<dbReference type="InterPro" id="IPR028098">
    <property type="entry name" value="Glyco_trans_4-like_N"/>
</dbReference>
<evidence type="ECO:0000313" key="3">
    <source>
        <dbReference type="EMBL" id="MBW4360389.1"/>
    </source>
</evidence>
<feature type="domain" description="Glycosyl transferase family 1" evidence="1">
    <location>
        <begin position="175"/>
        <end position="332"/>
    </location>
</feature>
<proteinExistence type="predicted"/>
<dbReference type="Proteomes" id="UP000812031">
    <property type="component" value="Unassembled WGS sequence"/>
</dbReference>
<dbReference type="PANTHER" id="PTHR12526:SF630">
    <property type="entry name" value="GLYCOSYLTRANSFERASE"/>
    <property type="match status" value="1"/>
</dbReference>
<protein>
    <submittedName>
        <fullName evidence="3">Glycosyltransferase</fullName>
    </submittedName>
</protein>
<feature type="domain" description="Glycosyltransferase subfamily 4-like N-terminal" evidence="2">
    <location>
        <begin position="13"/>
        <end position="160"/>
    </location>
</feature>
<reference evidence="3 4" key="1">
    <citation type="submission" date="2021-07" db="EMBL/GenBank/DDBJ databases">
        <title>Flavobacterium sp. nov. isolated from sediment on the Taihu Lake.</title>
        <authorList>
            <person name="Qu J.-H."/>
        </authorList>
    </citation>
    <scope>NUCLEOTIDE SEQUENCE [LARGE SCALE GENOMIC DNA]</scope>
    <source>
        <strain evidence="3 4">NAS39</strain>
    </source>
</reference>
<name>A0ABS6XUN1_9FLAO</name>
<accession>A0ABS6XUN1</accession>
<evidence type="ECO:0000313" key="4">
    <source>
        <dbReference type="Proteomes" id="UP000812031"/>
    </source>
</evidence>
<dbReference type="PANTHER" id="PTHR12526">
    <property type="entry name" value="GLYCOSYLTRANSFERASE"/>
    <property type="match status" value="1"/>
</dbReference>
<dbReference type="CDD" id="cd03811">
    <property type="entry name" value="GT4_GT28_WabH-like"/>
    <property type="match status" value="1"/>
</dbReference>
<dbReference type="Pfam" id="PF13439">
    <property type="entry name" value="Glyco_transf_4"/>
    <property type="match status" value="1"/>
</dbReference>
<sequence>MRIIQLIDSLEAGGAERMAVSYANVLATQIEFSGIVATRKEGLLLDQINGNVSYLFLNKKGKVDFGALFRLRSFVLKNKITHIHAHSTSFFLGFLLKLTFPSLKLFWHNHHGNSRSLPKKKILILRFSALFFNGVIAVNQELKIWVKQQLKANNVIYLPNFPVKEIGVEATTILKGKNKKRIVSLANLRGDKNHFLLLEVAIKLKQSYPDWTFHLVGKDFEDDYSKQISRLIQEYDLENNVFLYGSQQDIENILNQVSIAVLTSKSEGLPVALLEYGLYKKAVVVTRVGEIPMIVQHELNGFIVDSNKPDLFYESLVNLITSEELQSEFGSALYDTIQISYTAESVIEKYLKWLQIS</sequence>
<dbReference type="Pfam" id="PF00534">
    <property type="entry name" value="Glycos_transf_1"/>
    <property type="match status" value="1"/>
</dbReference>
<dbReference type="RefSeq" id="WP_219316872.1">
    <property type="nucleotide sequence ID" value="NZ_JAHWYN010000005.1"/>
</dbReference>
<organism evidence="3 4">
    <name type="scientific">Flavobacterium taihuense</name>
    <dbReference type="NCBI Taxonomy" id="2857508"/>
    <lineage>
        <taxon>Bacteria</taxon>
        <taxon>Pseudomonadati</taxon>
        <taxon>Bacteroidota</taxon>
        <taxon>Flavobacteriia</taxon>
        <taxon>Flavobacteriales</taxon>
        <taxon>Flavobacteriaceae</taxon>
        <taxon>Flavobacterium</taxon>
    </lineage>
</organism>
<gene>
    <name evidence="3" type="ORF">KZH69_07810</name>
</gene>
<dbReference type="InterPro" id="IPR001296">
    <property type="entry name" value="Glyco_trans_1"/>
</dbReference>
<evidence type="ECO:0000259" key="2">
    <source>
        <dbReference type="Pfam" id="PF13439"/>
    </source>
</evidence>
<keyword evidence="4" id="KW-1185">Reference proteome</keyword>
<dbReference type="EMBL" id="JAHWYN010000005">
    <property type="protein sequence ID" value="MBW4360389.1"/>
    <property type="molecule type" value="Genomic_DNA"/>
</dbReference>
<comment type="caution">
    <text evidence="3">The sequence shown here is derived from an EMBL/GenBank/DDBJ whole genome shotgun (WGS) entry which is preliminary data.</text>
</comment>
<evidence type="ECO:0000259" key="1">
    <source>
        <dbReference type="Pfam" id="PF00534"/>
    </source>
</evidence>